<organism evidence="2 3">
    <name type="scientific">Paenibacillus solisilvae</name>
    <dbReference type="NCBI Taxonomy" id="2486751"/>
    <lineage>
        <taxon>Bacteria</taxon>
        <taxon>Bacillati</taxon>
        <taxon>Bacillota</taxon>
        <taxon>Bacilli</taxon>
        <taxon>Bacillales</taxon>
        <taxon>Paenibacillaceae</taxon>
        <taxon>Paenibacillus</taxon>
    </lineage>
</organism>
<dbReference type="Proteomes" id="UP001596047">
    <property type="component" value="Unassembled WGS sequence"/>
</dbReference>
<feature type="transmembrane region" description="Helical" evidence="1">
    <location>
        <begin position="33"/>
        <end position="51"/>
    </location>
</feature>
<keyword evidence="1" id="KW-0812">Transmembrane</keyword>
<evidence type="ECO:0000313" key="3">
    <source>
        <dbReference type="Proteomes" id="UP001596047"/>
    </source>
</evidence>
<evidence type="ECO:0000256" key="1">
    <source>
        <dbReference type="SAM" id="Phobius"/>
    </source>
</evidence>
<keyword evidence="1" id="KW-1133">Transmembrane helix</keyword>
<protein>
    <submittedName>
        <fullName evidence="2">Uncharacterized protein</fullName>
    </submittedName>
</protein>
<gene>
    <name evidence="2" type="ORF">ACFPYJ_14485</name>
</gene>
<dbReference type="RefSeq" id="WP_379188860.1">
    <property type="nucleotide sequence ID" value="NZ_JBHSOW010000047.1"/>
</dbReference>
<dbReference type="EMBL" id="JBHSOW010000047">
    <property type="protein sequence ID" value="MFC5650315.1"/>
    <property type="molecule type" value="Genomic_DNA"/>
</dbReference>
<evidence type="ECO:0000313" key="2">
    <source>
        <dbReference type="EMBL" id="MFC5650315.1"/>
    </source>
</evidence>
<name>A0ABW0VXG9_9BACL</name>
<proteinExistence type="predicted"/>
<reference evidence="3" key="1">
    <citation type="journal article" date="2019" name="Int. J. Syst. Evol. Microbiol.">
        <title>The Global Catalogue of Microorganisms (GCM) 10K type strain sequencing project: providing services to taxonomists for standard genome sequencing and annotation.</title>
        <authorList>
            <consortium name="The Broad Institute Genomics Platform"/>
            <consortium name="The Broad Institute Genome Sequencing Center for Infectious Disease"/>
            <person name="Wu L."/>
            <person name="Ma J."/>
        </authorList>
    </citation>
    <scope>NUCLEOTIDE SEQUENCE [LARGE SCALE GENOMIC DNA]</scope>
    <source>
        <strain evidence="3">CGMCC 1.3240</strain>
    </source>
</reference>
<keyword evidence="3" id="KW-1185">Reference proteome</keyword>
<sequence length="59" mass="6367">MNVILTVDLITAAKTNLRSAAADWFVWGMNDSFIYGGIAGIIAGLSAMLLLPRQGRKRS</sequence>
<accession>A0ABW0VXG9</accession>
<comment type="caution">
    <text evidence="2">The sequence shown here is derived from an EMBL/GenBank/DDBJ whole genome shotgun (WGS) entry which is preliminary data.</text>
</comment>
<keyword evidence="1" id="KW-0472">Membrane</keyword>